<name>A0A1M5C5X2_9ACTN</name>
<organism evidence="2 3">
    <name type="scientific">Jatrophihabitans endophyticus</name>
    <dbReference type="NCBI Taxonomy" id="1206085"/>
    <lineage>
        <taxon>Bacteria</taxon>
        <taxon>Bacillati</taxon>
        <taxon>Actinomycetota</taxon>
        <taxon>Actinomycetes</taxon>
        <taxon>Jatrophihabitantales</taxon>
        <taxon>Jatrophihabitantaceae</taxon>
        <taxon>Jatrophihabitans</taxon>
    </lineage>
</organism>
<keyword evidence="1" id="KW-0472">Membrane</keyword>
<protein>
    <submittedName>
        <fullName evidence="2">Transmembrane secretion effector</fullName>
    </submittedName>
</protein>
<dbReference type="EMBL" id="FQVU01000001">
    <property type="protein sequence ID" value="SHF50158.1"/>
    <property type="molecule type" value="Genomic_DNA"/>
</dbReference>
<dbReference type="STRING" id="1206085.SAMN05443575_0118"/>
<evidence type="ECO:0000256" key="1">
    <source>
        <dbReference type="SAM" id="Phobius"/>
    </source>
</evidence>
<keyword evidence="1" id="KW-1133">Transmembrane helix</keyword>
<keyword evidence="3" id="KW-1185">Reference proteome</keyword>
<evidence type="ECO:0000313" key="3">
    <source>
        <dbReference type="Proteomes" id="UP000186132"/>
    </source>
</evidence>
<dbReference type="SUPFAM" id="SSF103473">
    <property type="entry name" value="MFS general substrate transporter"/>
    <property type="match status" value="1"/>
</dbReference>
<dbReference type="AlphaFoldDB" id="A0A1M5C5X2"/>
<sequence length="72" mass="7258">MQGVYGTVVWGGIPLGSLLGGVQANAVGVRWVFAVAGAALLVLSGVLGRLLHRRRDQLGIALTGSAPAPTPP</sequence>
<evidence type="ECO:0000313" key="2">
    <source>
        <dbReference type="EMBL" id="SHF50158.1"/>
    </source>
</evidence>
<gene>
    <name evidence="2" type="ORF">SAMN05443575_0118</name>
</gene>
<feature type="transmembrane region" description="Helical" evidence="1">
    <location>
        <begin position="31"/>
        <end position="51"/>
    </location>
</feature>
<dbReference type="InterPro" id="IPR036259">
    <property type="entry name" value="MFS_trans_sf"/>
</dbReference>
<accession>A0A1M5C5X2</accession>
<keyword evidence="1 2" id="KW-0812">Transmembrane</keyword>
<reference evidence="2 3" key="1">
    <citation type="submission" date="2016-11" db="EMBL/GenBank/DDBJ databases">
        <authorList>
            <person name="Jaros S."/>
            <person name="Januszkiewicz K."/>
            <person name="Wedrychowicz H."/>
        </authorList>
    </citation>
    <scope>NUCLEOTIDE SEQUENCE [LARGE SCALE GENOMIC DNA]</scope>
    <source>
        <strain evidence="2 3">DSM 45627</strain>
    </source>
</reference>
<proteinExistence type="predicted"/>
<dbReference type="Proteomes" id="UP000186132">
    <property type="component" value="Unassembled WGS sequence"/>
</dbReference>